<dbReference type="PANTHER" id="PTHR43105">
    <property type="entry name" value="RESPIRATORY NITRATE REDUCTASE"/>
    <property type="match status" value="1"/>
</dbReference>
<keyword evidence="1" id="KW-0479">Metal-binding</keyword>
<evidence type="ECO:0000256" key="4">
    <source>
        <dbReference type="SAM" id="MobiDB-lite"/>
    </source>
</evidence>
<evidence type="ECO:0000259" key="5">
    <source>
        <dbReference type="Pfam" id="PF00384"/>
    </source>
</evidence>
<dbReference type="Proteomes" id="UP000249910">
    <property type="component" value="Chromosome"/>
</dbReference>
<keyword evidence="8" id="KW-1185">Reference proteome</keyword>
<evidence type="ECO:0000313" key="8">
    <source>
        <dbReference type="Proteomes" id="UP000249910"/>
    </source>
</evidence>
<dbReference type="Pfam" id="PF01568">
    <property type="entry name" value="Molydop_binding"/>
    <property type="match status" value="1"/>
</dbReference>
<evidence type="ECO:0000313" key="7">
    <source>
        <dbReference type="EMBL" id="ASG67165.1"/>
    </source>
</evidence>
<evidence type="ECO:0000256" key="1">
    <source>
        <dbReference type="ARBA" id="ARBA00022723"/>
    </source>
</evidence>
<feature type="domain" description="Molybdopterin oxidoreductase" evidence="5">
    <location>
        <begin position="127"/>
        <end position="505"/>
    </location>
</feature>
<dbReference type="InterPro" id="IPR006657">
    <property type="entry name" value="MoPterin_dinucl-bd_dom"/>
</dbReference>
<dbReference type="InterPro" id="IPR041953">
    <property type="entry name" value="YdeP_MopB"/>
</dbReference>
<dbReference type="PANTHER" id="PTHR43105:SF4">
    <property type="entry name" value="PROTEIN YDEP"/>
    <property type="match status" value="1"/>
</dbReference>
<dbReference type="Gene3D" id="2.40.40.20">
    <property type="match status" value="1"/>
</dbReference>
<dbReference type="Pfam" id="PF00384">
    <property type="entry name" value="Molybdopterin"/>
    <property type="match status" value="1"/>
</dbReference>
<organism evidence="7 8">
    <name type="scientific">Francisella halioticida</name>
    <dbReference type="NCBI Taxonomy" id="549298"/>
    <lineage>
        <taxon>Bacteria</taxon>
        <taxon>Pseudomonadati</taxon>
        <taxon>Pseudomonadota</taxon>
        <taxon>Gammaproteobacteria</taxon>
        <taxon>Thiotrichales</taxon>
        <taxon>Francisellaceae</taxon>
        <taxon>Francisella</taxon>
    </lineage>
</organism>
<evidence type="ECO:0000256" key="3">
    <source>
        <dbReference type="ARBA" id="ARBA00023014"/>
    </source>
</evidence>
<feature type="domain" description="Molybdopterin dinucleotide-binding" evidence="6">
    <location>
        <begin position="654"/>
        <end position="709"/>
    </location>
</feature>
<proteinExistence type="predicted"/>
<dbReference type="EMBL" id="CP022132">
    <property type="protein sequence ID" value="ASG67165.1"/>
    <property type="molecule type" value="Genomic_DNA"/>
</dbReference>
<dbReference type="CDD" id="cd02767">
    <property type="entry name" value="MopB_ydeP"/>
    <property type="match status" value="1"/>
</dbReference>
<evidence type="ECO:0000259" key="6">
    <source>
        <dbReference type="Pfam" id="PF01568"/>
    </source>
</evidence>
<dbReference type="InterPro" id="IPR006656">
    <property type="entry name" value="Mopterin_OxRdtase"/>
</dbReference>
<dbReference type="InterPro" id="IPR009010">
    <property type="entry name" value="Asp_de-COase-like_dom_sf"/>
</dbReference>
<gene>
    <name evidence="7" type="ORF">CDV26_01095</name>
</gene>
<dbReference type="RefSeq" id="WP_088771721.1">
    <property type="nucleotide sequence ID" value="NZ_AP023082.1"/>
</dbReference>
<dbReference type="Gene3D" id="3.40.50.740">
    <property type="match status" value="1"/>
</dbReference>
<dbReference type="SUPFAM" id="SSF53706">
    <property type="entry name" value="Formate dehydrogenase/DMSO reductase, domains 1-3"/>
    <property type="match status" value="1"/>
</dbReference>
<dbReference type="InterPro" id="IPR050123">
    <property type="entry name" value="Prok_molybdopt-oxidoreductase"/>
</dbReference>
<dbReference type="PIRSF" id="PIRSF000144">
    <property type="entry name" value="CbbBc"/>
    <property type="match status" value="1"/>
</dbReference>
<protein>
    <submittedName>
        <fullName evidence="7">Formate dehydrogenase</fullName>
    </submittedName>
</protein>
<dbReference type="InterPro" id="IPR010046">
    <property type="entry name" value="Mopterin_OxRdtse_a_bac"/>
</dbReference>
<reference evidence="7 8" key="1">
    <citation type="submission" date="2017-06" db="EMBL/GenBank/DDBJ databases">
        <title>Complete genome of Francisella halioticida.</title>
        <authorList>
            <person name="Sjodin A."/>
        </authorList>
    </citation>
    <scope>NUCLEOTIDE SEQUENCE [LARGE SCALE GENOMIC DNA]</scope>
    <source>
        <strain evidence="7 8">DSM 23729</strain>
    </source>
</reference>
<dbReference type="Gene3D" id="3.40.228.10">
    <property type="entry name" value="Dimethylsulfoxide Reductase, domain 2"/>
    <property type="match status" value="1"/>
</dbReference>
<keyword evidence="2" id="KW-0408">Iron</keyword>
<sequence>MQKFLDNGQAVGEGHRTSLKPSHKDYKGATGSWGASFSVGNTILKAREPVNAVKAIFKMNHGTKGFDCPGCAWPDDQTGLKMDICENGIKHATWEMTKSRCDPNFFEEHTVSELREWSCYDLEKSGRLTHPMQYNSETDRYEKISWDEALKLIGNTLQSLNSPDEASFYTSGRLSNEGTFLYQLLTREYGTNNQPDCSNMCHEASGRALKASIGTGKGTVDLQDWHKTDAIFLIGTNSATNSPRMLTALTEAVKHSDTEVVHINPLIEGAARKAITPHEIKDMMLLRATKASTLDVQVRIAGDLALLRGMSKALIEMSETDSGAIDYEFLRNHTSGYEEYERICRATSWEFIIEQSGIDKDIILQMTKIYRESNASIFAWCLGLTQHDQGVDTIREVVNVLLLRGNIAREGAGPCPIRGHSNVQGNRTLGINNRPSEQWLKRMDDACGIVSPRKHGYGTVDTVQAMMKGDVKVFFGLGGNFAKAAPDPEYTAKALNKCELTVQISTKLNHSHLIHGKKALILPCLARSEIDMQENGVQGVTVEDSMSMVHISKPMKKPINGDLLSEVAIIAEVAKATLPDTKTPWDEYAADYDVIRDKISEAIEGFEDFNNRVREPLGFRLNQPARELVFLTPTGKAEFSHAKIKNIVPKKGYLMLSTMRSHDQWNTTVYTNNDRYRGIKNIRTVIFMNEEDLTERGLSEFDLVEITSIDKDGKERTLKGFSAIKYNIPRGSTMGYMPEMTALCSIVDFSPQSDQALFKEITVRVTKQQ</sequence>
<name>A0ABN5B0E5_9GAMM</name>
<dbReference type="NCBIfam" id="TIGR01701">
    <property type="entry name" value="Fdhalpha-like"/>
    <property type="match status" value="1"/>
</dbReference>
<feature type="region of interest" description="Disordered" evidence="4">
    <location>
        <begin position="1"/>
        <end position="25"/>
    </location>
</feature>
<evidence type="ECO:0000256" key="2">
    <source>
        <dbReference type="ARBA" id="ARBA00023004"/>
    </source>
</evidence>
<dbReference type="SUPFAM" id="SSF50692">
    <property type="entry name" value="ADC-like"/>
    <property type="match status" value="1"/>
</dbReference>
<accession>A0ABN5B0E5</accession>
<keyword evidence="3" id="KW-0411">Iron-sulfur</keyword>